<evidence type="ECO:0000256" key="1">
    <source>
        <dbReference type="SAM" id="MobiDB-lite"/>
    </source>
</evidence>
<feature type="compositionally biased region" description="Basic and acidic residues" evidence="1">
    <location>
        <begin position="189"/>
        <end position="200"/>
    </location>
</feature>
<dbReference type="RefSeq" id="WP_153496125.1">
    <property type="nucleotide sequence ID" value="NZ_CAXYUY010000007.1"/>
</dbReference>
<feature type="compositionally biased region" description="Basic and acidic residues" evidence="1">
    <location>
        <begin position="217"/>
        <end position="251"/>
    </location>
</feature>
<dbReference type="Pfam" id="PF06265">
    <property type="entry name" value="YutD-like"/>
    <property type="match status" value="1"/>
</dbReference>
<evidence type="ECO:0000313" key="3">
    <source>
        <dbReference type="Proteomes" id="UP000439550"/>
    </source>
</evidence>
<dbReference type="InterPro" id="IPR038141">
    <property type="entry name" value="YutD-like_sf"/>
</dbReference>
<gene>
    <name evidence="2" type="ORF">GHI93_05755</name>
</gene>
<dbReference type="EMBL" id="WITJ01000007">
    <property type="protein sequence ID" value="MQW39444.1"/>
    <property type="molecule type" value="Genomic_DNA"/>
</dbReference>
<accession>A0A7X2D061</accession>
<feature type="compositionally biased region" description="Basic and acidic residues" evidence="1">
    <location>
        <begin position="156"/>
        <end position="170"/>
    </location>
</feature>
<dbReference type="OrthoDB" id="1650379at2"/>
<evidence type="ECO:0000313" key="2">
    <source>
        <dbReference type="EMBL" id="MQW39444.1"/>
    </source>
</evidence>
<dbReference type="PIRSF" id="PIRSF012565">
    <property type="entry name" value="DUF1027"/>
    <property type="match status" value="1"/>
</dbReference>
<feature type="compositionally biased region" description="Basic and acidic residues" evidence="1">
    <location>
        <begin position="129"/>
        <end position="142"/>
    </location>
</feature>
<proteinExistence type="predicted"/>
<dbReference type="Proteomes" id="UP000439550">
    <property type="component" value="Unassembled WGS sequence"/>
</dbReference>
<feature type="compositionally biased region" description="Low complexity" evidence="1">
    <location>
        <begin position="172"/>
        <end position="181"/>
    </location>
</feature>
<keyword evidence="3" id="KW-1185">Reference proteome</keyword>
<sequence>MPREIDETKLNYNKYPGEHVIEFEGVVTIGGDKTYHLVQNFREGFDAQKLEQRFSDVLDKYDYLVGDWGFEQLRLKGFFSTSRKKMDAASKIDHLEDYLNEFCNYGAPYFVLRRIRAKEMKKKEAFTSERAFEDGERQGKLEKPRRRRNRNRKKPRIDSENESLDFRDKNAGNFSQNSQNKGQKKSKSQKFDPKLRKENDFSQSNQASKKPKKRGNHEKERSDLESNSRKRTTNKTDKNARFEVRSNKPEMKNSFSTPHTSASKNQTPKQQGFVIRTRDEK</sequence>
<dbReference type="InterPro" id="IPR009370">
    <property type="entry name" value="YutD-like"/>
</dbReference>
<organism evidence="2 3">
    <name type="scientific">Lactococcus hircilactis</name>
    <dbReference type="NCBI Taxonomy" id="1494462"/>
    <lineage>
        <taxon>Bacteria</taxon>
        <taxon>Bacillati</taxon>
        <taxon>Bacillota</taxon>
        <taxon>Bacilli</taxon>
        <taxon>Lactobacillales</taxon>
        <taxon>Streptococcaceae</taxon>
        <taxon>Lactococcus</taxon>
    </lineage>
</organism>
<comment type="caution">
    <text evidence="2">The sequence shown here is derived from an EMBL/GenBank/DDBJ whole genome shotgun (WGS) entry which is preliminary data.</text>
</comment>
<feature type="compositionally biased region" description="Basic residues" evidence="1">
    <location>
        <begin position="143"/>
        <end position="155"/>
    </location>
</feature>
<reference evidence="2 3" key="1">
    <citation type="submission" date="2019-10" db="EMBL/GenBank/DDBJ databases">
        <authorList>
            <person name="Dong K."/>
        </authorList>
    </citation>
    <scope>NUCLEOTIDE SEQUENCE [LARGE SCALE GENOMIC DNA]</scope>
    <source>
        <strain evidence="2 3">DSM 28960</strain>
    </source>
</reference>
<feature type="region of interest" description="Disordered" evidence="1">
    <location>
        <begin position="129"/>
        <end position="281"/>
    </location>
</feature>
<feature type="compositionally biased region" description="Polar residues" evidence="1">
    <location>
        <begin position="253"/>
        <end position="270"/>
    </location>
</feature>
<dbReference type="AlphaFoldDB" id="A0A7X2D061"/>
<name>A0A7X2D061_9LACT</name>
<protein>
    <submittedName>
        <fullName evidence="2">DUF1027 domain-containing protein</fullName>
    </submittedName>
</protein>
<dbReference type="Gene3D" id="3.50.4.20">
    <property type="match status" value="1"/>
</dbReference>